<comment type="caution">
    <text evidence="6">The sequence shown here is derived from an EMBL/GenBank/DDBJ whole genome shotgun (WGS) entry which is preliminary data.</text>
</comment>
<dbReference type="PROSITE" id="PS50297">
    <property type="entry name" value="ANK_REP_REGION"/>
    <property type="match status" value="2"/>
</dbReference>
<dbReference type="Pfam" id="PF12796">
    <property type="entry name" value="Ank_2"/>
    <property type="match status" value="1"/>
</dbReference>
<protein>
    <recommendedName>
        <fullName evidence="5">Nephrocystin 3-like N-terminal domain-containing protein</fullName>
    </recommendedName>
</protein>
<organism evidence="6 7">
    <name type="scientific">Cochliobolus sativus</name>
    <name type="common">Common root rot and spot blotch fungus</name>
    <name type="synonym">Bipolaris sorokiniana</name>
    <dbReference type="NCBI Taxonomy" id="45130"/>
    <lineage>
        <taxon>Eukaryota</taxon>
        <taxon>Fungi</taxon>
        <taxon>Dikarya</taxon>
        <taxon>Ascomycota</taxon>
        <taxon>Pezizomycotina</taxon>
        <taxon>Dothideomycetes</taxon>
        <taxon>Pleosporomycetidae</taxon>
        <taxon>Pleosporales</taxon>
        <taxon>Pleosporineae</taxon>
        <taxon>Pleosporaceae</taxon>
        <taxon>Bipolaris</taxon>
    </lineage>
</organism>
<evidence type="ECO:0000256" key="2">
    <source>
        <dbReference type="PROSITE-ProRule" id="PRU00023"/>
    </source>
</evidence>
<evidence type="ECO:0000313" key="7">
    <source>
        <dbReference type="Proteomes" id="UP000624244"/>
    </source>
</evidence>
<feature type="transmembrane region" description="Helical" evidence="4">
    <location>
        <begin position="924"/>
        <end position="941"/>
    </location>
</feature>
<name>A0A8H6E025_COCSA</name>
<dbReference type="PANTHER" id="PTHR10039:SF16">
    <property type="entry name" value="GPI INOSITOL-DEACYLASE"/>
    <property type="match status" value="1"/>
</dbReference>
<keyword evidence="4" id="KW-0472">Membrane</keyword>
<sequence length="1117" mass="127602">MATIYSYFDSNEKHKRRLEHMLRSLLYQLLRYSAAIPKGFEALFLSHQKGEQQPSIHALMETTRKAMRDFTQIYIVLDALDECTNRPELVLDFVQAVAGWRADNLHLIMTTNQEYGKRRSVHELLGMKGSFDIPVFYGERNTLLSLGTSGSQFLYDMYRYTLSSIGKEDSKLIIPIFQWLTFSERPLSVEEIAGAVAIDQASNTKIQLEDILRVLVAYPNLFTITSGKAKGAENPFQETVFLSHDELWQYLPQLEAQYHMQGQQCHYILAKGCLKYLIQFQQPLSEDALKSSALTRYATEFWSSHLRKAQNVENEVNQLAIRLYNPDHPHRKPDFGRDAESVAVPLYYAALLGLVQVTKLLLNKRCEVNALSGYYGSPLHAAAAKGCSEIVRLLLNAGADCNALSGNHGTPIQAAVAGGHLKVFKMLLDAGADHNARGEYHHNALQAVIETENDHIATSTLVDFESNRVILAMPPKGNWIVCVLSRYLIWNLRRPCIPRTTREINIDDIRFIDSDIRSIRPKIPTDKSQTEPFADKYPASLFVQRGELHSLHETALQNIERRRFTENYGRILKSYYRRLPHEAFNETEKGVTKVLRSRRNRENIAEGIADHLRFEEKEIVPFSHLHTQPIGERLFENWLKRMQDLDYEKLSEAREEPFVDDYQPQNGDSDNEIYSDSEPDASDDFSNIHRAERFLHQGSAFRNLVLGIRLLILPHRLRQIIETTPKNSVALISYNDIGWINNIKSRLETYTGQPSTEVSLLCDKTTKGTPRDVRKHFQTGIGLVRKQQAKKRRIRKLLFKGSYGLHANIQQYIRSLIFQRLSSASGVSMNKNGNAGSNTTQTQRCGPMAPSLTTQPAPTRIIFGVQGLRKSLEIEQIEICNQMNDQLFFPELKKRYQETSSNGFKMVFALSISLLRFRKSKAPSSYYLLALRNITGLIFFPTKFRKISVNRVFFSCEGLPEDVVFANEYEYDPKPPLGKIPLIEPDVFAACLQSCDDGCKWSVLGPWLHDCFQLQPDKERITCIPKKRKEFAVKSKHDAENLVWGIQPGYAVSLVMISIYTLVPLLSAFGFWIYWLARHPGDWQNASVPMVTGVTLETLLLSLLVLSSRSHLRDERR</sequence>
<feature type="transmembrane region" description="Helical" evidence="4">
    <location>
        <begin position="1050"/>
        <end position="1075"/>
    </location>
</feature>
<feature type="repeat" description="ANK" evidence="2">
    <location>
        <begin position="374"/>
        <end position="406"/>
    </location>
</feature>
<dbReference type="InterPro" id="IPR036770">
    <property type="entry name" value="Ankyrin_rpt-contain_sf"/>
</dbReference>
<dbReference type="AlphaFoldDB" id="A0A8H6E025"/>
<keyword evidence="4" id="KW-0812">Transmembrane</keyword>
<dbReference type="PANTHER" id="PTHR10039">
    <property type="entry name" value="AMELOGENIN"/>
    <property type="match status" value="1"/>
</dbReference>
<dbReference type="EMBL" id="WNKQ01000001">
    <property type="protein sequence ID" value="KAF5853878.1"/>
    <property type="molecule type" value="Genomic_DNA"/>
</dbReference>
<dbReference type="PROSITE" id="PS50088">
    <property type="entry name" value="ANK_REPEAT"/>
    <property type="match status" value="2"/>
</dbReference>
<feature type="repeat" description="ANK" evidence="2">
    <location>
        <begin position="407"/>
        <end position="439"/>
    </location>
</feature>
<proteinExistence type="predicted"/>
<evidence type="ECO:0000259" key="5">
    <source>
        <dbReference type="Pfam" id="PF24883"/>
    </source>
</evidence>
<dbReference type="SUPFAM" id="SSF48403">
    <property type="entry name" value="Ankyrin repeat"/>
    <property type="match status" value="1"/>
</dbReference>
<dbReference type="InterPro" id="IPR056884">
    <property type="entry name" value="NPHP3-like_N"/>
</dbReference>
<evidence type="ECO:0000256" key="1">
    <source>
        <dbReference type="ARBA" id="ARBA00022737"/>
    </source>
</evidence>
<feature type="region of interest" description="Disordered" evidence="3">
    <location>
        <begin position="830"/>
        <end position="851"/>
    </location>
</feature>
<dbReference type="Proteomes" id="UP000624244">
    <property type="component" value="Unassembled WGS sequence"/>
</dbReference>
<feature type="compositionally biased region" description="Acidic residues" evidence="3">
    <location>
        <begin position="669"/>
        <end position="682"/>
    </location>
</feature>
<keyword evidence="4" id="KW-1133">Transmembrane helix</keyword>
<dbReference type="SMART" id="SM00248">
    <property type="entry name" value="ANK"/>
    <property type="match status" value="3"/>
</dbReference>
<keyword evidence="1" id="KW-0677">Repeat</keyword>
<evidence type="ECO:0000256" key="3">
    <source>
        <dbReference type="SAM" id="MobiDB-lite"/>
    </source>
</evidence>
<dbReference type="Gene3D" id="1.25.40.20">
    <property type="entry name" value="Ankyrin repeat-containing domain"/>
    <property type="match status" value="1"/>
</dbReference>
<evidence type="ECO:0000256" key="4">
    <source>
        <dbReference type="SAM" id="Phobius"/>
    </source>
</evidence>
<dbReference type="InterPro" id="IPR002110">
    <property type="entry name" value="Ankyrin_rpt"/>
</dbReference>
<feature type="compositionally biased region" description="Polar residues" evidence="3">
    <location>
        <begin position="830"/>
        <end position="844"/>
    </location>
</feature>
<feature type="domain" description="Nephrocystin 3-like N-terminal" evidence="5">
    <location>
        <begin position="3"/>
        <end position="110"/>
    </location>
</feature>
<gene>
    <name evidence="6" type="ORF">GGP41_006650</name>
</gene>
<keyword evidence="2" id="KW-0040">ANK repeat</keyword>
<feature type="region of interest" description="Disordered" evidence="3">
    <location>
        <begin position="656"/>
        <end position="682"/>
    </location>
</feature>
<evidence type="ECO:0000313" key="6">
    <source>
        <dbReference type="EMBL" id="KAF5853878.1"/>
    </source>
</evidence>
<reference evidence="6" key="1">
    <citation type="submission" date="2019-11" db="EMBL/GenBank/DDBJ databases">
        <title>Bipolaris sorokiniana Genome sequencing.</title>
        <authorList>
            <person name="Wang H."/>
        </authorList>
    </citation>
    <scope>NUCLEOTIDE SEQUENCE</scope>
</reference>
<accession>A0A8H6E025</accession>
<feature type="transmembrane region" description="Helical" evidence="4">
    <location>
        <begin position="1087"/>
        <end position="1107"/>
    </location>
</feature>
<dbReference type="Pfam" id="PF24883">
    <property type="entry name" value="NPHP3_N"/>
    <property type="match status" value="1"/>
</dbReference>